<evidence type="ECO:0000256" key="3">
    <source>
        <dbReference type="ARBA" id="ARBA00023015"/>
    </source>
</evidence>
<dbReference type="Gene3D" id="3.40.50.2300">
    <property type="match status" value="1"/>
</dbReference>
<dbReference type="InterPro" id="IPR002078">
    <property type="entry name" value="Sigma_54_int"/>
</dbReference>
<keyword evidence="2" id="KW-0067">ATP-binding</keyword>
<dbReference type="InterPro" id="IPR011006">
    <property type="entry name" value="CheY-like_superfamily"/>
</dbReference>
<dbReference type="InterPro" id="IPR002197">
    <property type="entry name" value="HTH_Fis"/>
</dbReference>
<name>A0A1F7RW72_9BACT</name>
<reference evidence="8 9" key="1">
    <citation type="journal article" date="2016" name="Nat. Commun.">
        <title>Thousands of microbial genomes shed light on interconnected biogeochemical processes in an aquifer system.</title>
        <authorList>
            <person name="Anantharaman K."/>
            <person name="Brown C.T."/>
            <person name="Hug L.A."/>
            <person name="Sharon I."/>
            <person name="Castelle C.J."/>
            <person name="Probst A.J."/>
            <person name="Thomas B.C."/>
            <person name="Singh A."/>
            <person name="Wilkins M.J."/>
            <person name="Karaoz U."/>
            <person name="Brodie E.L."/>
            <person name="Williams K.H."/>
            <person name="Hubbard S.S."/>
            <person name="Banfield J.F."/>
        </authorList>
    </citation>
    <scope>NUCLEOTIDE SEQUENCE [LARGE SCALE GENOMIC DNA]</scope>
</reference>
<evidence type="ECO:0000256" key="2">
    <source>
        <dbReference type="ARBA" id="ARBA00022840"/>
    </source>
</evidence>
<sequence>MNNLTSPILLVDDEPQILLSYSLMLRTAGIKDILTIEDSRQVMALLEKQEVAVIVLDLVMSYISGNELLNKIKHEFPHVPVIIMTAINELEKAVECMKAGALDYLVKPVEENRLISSIQRVLELRALRDEVSSLKKHLLTDELENEAAFSSIITKSKKMRAVFHYVEAIAKTDKPVLIVGETGVGKELLARAIHHLSGLKGVFLAVNVAGLDDTMFSDTLFGHKKGAYTGADKERNGLIVQASDGTLLLDEIGDLNESSQLKLLRLLEEKMYYPLGADIPEKSNARIIATTNQDLKKRISEGKFRRDLYYRLCTHHIHIPPLHERHEDIPLLLDYFLGDAAKSLTKKKPTPPRELLTLLSNYHFPGNVRELQAMVFDAVSQHESGVLSLESFKGFIKEERSYAQTNLLPTTQDVTYGISLAGHFPTLKEVEDYFISEALKRTNGNQGIAASLLGLTRQALNNRIKRNAKRS</sequence>
<keyword evidence="5" id="KW-0597">Phosphoprotein</keyword>
<dbReference type="Pfam" id="PF00072">
    <property type="entry name" value="Response_reg"/>
    <property type="match status" value="1"/>
</dbReference>
<dbReference type="PROSITE" id="PS00675">
    <property type="entry name" value="SIGMA54_INTERACT_1"/>
    <property type="match status" value="1"/>
</dbReference>
<dbReference type="SUPFAM" id="SSF52540">
    <property type="entry name" value="P-loop containing nucleoside triphosphate hydrolases"/>
    <property type="match status" value="1"/>
</dbReference>
<feature type="domain" description="Sigma-54 factor interaction" evidence="6">
    <location>
        <begin position="152"/>
        <end position="380"/>
    </location>
</feature>
<dbReference type="SUPFAM" id="SSF46689">
    <property type="entry name" value="Homeodomain-like"/>
    <property type="match status" value="1"/>
</dbReference>
<dbReference type="InterPro" id="IPR025662">
    <property type="entry name" value="Sigma_54_int_dom_ATP-bd_1"/>
</dbReference>
<accession>A0A1F7RW72</accession>
<evidence type="ECO:0000313" key="9">
    <source>
        <dbReference type="Proteomes" id="UP000178797"/>
    </source>
</evidence>
<dbReference type="InterPro" id="IPR009057">
    <property type="entry name" value="Homeodomain-like_sf"/>
</dbReference>
<dbReference type="InterPro" id="IPR003593">
    <property type="entry name" value="AAA+_ATPase"/>
</dbReference>
<feature type="domain" description="Response regulatory" evidence="7">
    <location>
        <begin position="7"/>
        <end position="122"/>
    </location>
</feature>
<dbReference type="SMART" id="SM00382">
    <property type="entry name" value="AAA"/>
    <property type="match status" value="1"/>
</dbReference>
<dbReference type="GO" id="GO:0006355">
    <property type="term" value="P:regulation of DNA-templated transcription"/>
    <property type="evidence" value="ECO:0007669"/>
    <property type="project" value="InterPro"/>
</dbReference>
<dbReference type="Proteomes" id="UP000178797">
    <property type="component" value="Unassembled WGS sequence"/>
</dbReference>
<dbReference type="Gene3D" id="3.40.50.300">
    <property type="entry name" value="P-loop containing nucleotide triphosphate hydrolases"/>
    <property type="match status" value="1"/>
</dbReference>
<gene>
    <name evidence="8" type="ORF">A2W05_10645</name>
</gene>
<evidence type="ECO:0000256" key="1">
    <source>
        <dbReference type="ARBA" id="ARBA00022741"/>
    </source>
</evidence>
<dbReference type="Gene3D" id="1.10.8.60">
    <property type="match status" value="1"/>
</dbReference>
<dbReference type="GO" id="GO:0043565">
    <property type="term" value="F:sequence-specific DNA binding"/>
    <property type="evidence" value="ECO:0007669"/>
    <property type="project" value="InterPro"/>
</dbReference>
<dbReference type="SUPFAM" id="SSF52172">
    <property type="entry name" value="CheY-like"/>
    <property type="match status" value="1"/>
</dbReference>
<dbReference type="InterPro" id="IPR027417">
    <property type="entry name" value="P-loop_NTPase"/>
</dbReference>
<dbReference type="InterPro" id="IPR001789">
    <property type="entry name" value="Sig_transdc_resp-reg_receiver"/>
</dbReference>
<organism evidence="8 9">
    <name type="scientific">Candidatus Schekmanbacteria bacterium RBG_16_38_10</name>
    <dbReference type="NCBI Taxonomy" id="1817879"/>
    <lineage>
        <taxon>Bacteria</taxon>
        <taxon>Candidatus Schekmaniibacteriota</taxon>
    </lineage>
</organism>
<dbReference type="FunFam" id="3.40.50.300:FF:000006">
    <property type="entry name" value="DNA-binding transcriptional regulator NtrC"/>
    <property type="match status" value="1"/>
</dbReference>
<dbReference type="PROSITE" id="PS50110">
    <property type="entry name" value="RESPONSE_REGULATORY"/>
    <property type="match status" value="1"/>
</dbReference>
<dbReference type="InterPro" id="IPR058031">
    <property type="entry name" value="AAA_lid_NorR"/>
</dbReference>
<feature type="modified residue" description="4-aspartylphosphate" evidence="5">
    <location>
        <position position="57"/>
    </location>
</feature>
<comment type="caution">
    <text evidence="8">The sequence shown here is derived from an EMBL/GenBank/DDBJ whole genome shotgun (WGS) entry which is preliminary data.</text>
</comment>
<keyword evidence="4" id="KW-0804">Transcription</keyword>
<dbReference type="Pfam" id="PF02954">
    <property type="entry name" value="HTH_8"/>
    <property type="match status" value="1"/>
</dbReference>
<dbReference type="GO" id="GO:0000160">
    <property type="term" value="P:phosphorelay signal transduction system"/>
    <property type="evidence" value="ECO:0007669"/>
    <property type="project" value="InterPro"/>
</dbReference>
<evidence type="ECO:0000259" key="7">
    <source>
        <dbReference type="PROSITE" id="PS50110"/>
    </source>
</evidence>
<dbReference type="PROSITE" id="PS50045">
    <property type="entry name" value="SIGMA54_INTERACT_4"/>
    <property type="match status" value="1"/>
</dbReference>
<dbReference type="AlphaFoldDB" id="A0A1F7RW72"/>
<dbReference type="CDD" id="cd00009">
    <property type="entry name" value="AAA"/>
    <property type="match status" value="1"/>
</dbReference>
<dbReference type="PRINTS" id="PR01590">
    <property type="entry name" value="HTHFIS"/>
</dbReference>
<proteinExistence type="predicted"/>
<keyword evidence="3" id="KW-0805">Transcription regulation</keyword>
<dbReference type="Gene3D" id="1.10.10.60">
    <property type="entry name" value="Homeodomain-like"/>
    <property type="match status" value="1"/>
</dbReference>
<dbReference type="SMART" id="SM00448">
    <property type="entry name" value="REC"/>
    <property type="match status" value="1"/>
</dbReference>
<dbReference type="EMBL" id="MGDE01000114">
    <property type="protein sequence ID" value="OGL45815.1"/>
    <property type="molecule type" value="Genomic_DNA"/>
</dbReference>
<protein>
    <submittedName>
        <fullName evidence="8">Two-component system response regulator</fullName>
    </submittedName>
</protein>
<evidence type="ECO:0000256" key="5">
    <source>
        <dbReference type="PROSITE-ProRule" id="PRU00169"/>
    </source>
</evidence>
<dbReference type="PROSITE" id="PS00688">
    <property type="entry name" value="SIGMA54_INTERACT_3"/>
    <property type="match status" value="1"/>
</dbReference>
<dbReference type="Pfam" id="PF25601">
    <property type="entry name" value="AAA_lid_14"/>
    <property type="match status" value="1"/>
</dbReference>
<dbReference type="GO" id="GO:0005524">
    <property type="term" value="F:ATP binding"/>
    <property type="evidence" value="ECO:0007669"/>
    <property type="project" value="UniProtKB-KW"/>
</dbReference>
<evidence type="ECO:0000313" key="8">
    <source>
        <dbReference type="EMBL" id="OGL45815.1"/>
    </source>
</evidence>
<evidence type="ECO:0000259" key="6">
    <source>
        <dbReference type="PROSITE" id="PS50045"/>
    </source>
</evidence>
<dbReference type="InterPro" id="IPR025944">
    <property type="entry name" value="Sigma_54_int_dom_CS"/>
</dbReference>
<keyword evidence="1" id="KW-0547">Nucleotide-binding</keyword>
<evidence type="ECO:0000256" key="4">
    <source>
        <dbReference type="ARBA" id="ARBA00023163"/>
    </source>
</evidence>
<dbReference type="PANTHER" id="PTHR32071">
    <property type="entry name" value="TRANSCRIPTIONAL REGULATORY PROTEIN"/>
    <property type="match status" value="1"/>
</dbReference>
<dbReference type="PANTHER" id="PTHR32071:SF13">
    <property type="entry name" value="RESPONSE REGULATOR HSFA"/>
    <property type="match status" value="1"/>
</dbReference>
<dbReference type="Pfam" id="PF00158">
    <property type="entry name" value="Sigma54_activat"/>
    <property type="match status" value="1"/>
</dbReference>